<evidence type="ECO:0000313" key="2">
    <source>
        <dbReference type="Proteomes" id="UP000789860"/>
    </source>
</evidence>
<gene>
    <name evidence="1" type="ORF">SCALOS_LOCUS331</name>
</gene>
<feature type="non-terminal residue" evidence="1">
    <location>
        <position position="1"/>
    </location>
</feature>
<protein>
    <submittedName>
        <fullName evidence="1">42_t:CDS:1</fullName>
    </submittedName>
</protein>
<evidence type="ECO:0000313" key="1">
    <source>
        <dbReference type="EMBL" id="CAG8436986.1"/>
    </source>
</evidence>
<comment type="caution">
    <text evidence="1">The sequence shown here is derived from an EMBL/GenBank/DDBJ whole genome shotgun (WGS) entry which is preliminary data.</text>
</comment>
<dbReference type="Proteomes" id="UP000789860">
    <property type="component" value="Unassembled WGS sequence"/>
</dbReference>
<reference evidence="1" key="1">
    <citation type="submission" date="2021-06" db="EMBL/GenBank/DDBJ databases">
        <authorList>
            <person name="Kallberg Y."/>
            <person name="Tangrot J."/>
            <person name="Rosling A."/>
        </authorList>
    </citation>
    <scope>NUCLEOTIDE SEQUENCE</scope>
    <source>
        <strain evidence="1">AU212A</strain>
    </source>
</reference>
<proteinExistence type="predicted"/>
<organism evidence="1 2">
    <name type="scientific">Scutellospora calospora</name>
    <dbReference type="NCBI Taxonomy" id="85575"/>
    <lineage>
        <taxon>Eukaryota</taxon>
        <taxon>Fungi</taxon>
        <taxon>Fungi incertae sedis</taxon>
        <taxon>Mucoromycota</taxon>
        <taxon>Glomeromycotina</taxon>
        <taxon>Glomeromycetes</taxon>
        <taxon>Diversisporales</taxon>
        <taxon>Gigasporaceae</taxon>
        <taxon>Scutellospora</taxon>
    </lineage>
</organism>
<name>A0ACA9JUR4_9GLOM</name>
<sequence>INTNINAKFNDINQNINNRFDKINTDMNLINSRTHLRNTLLDTLNQRLGNLETSNIQLGKSINTVEGRISDVDNTIRNIRNDNLFNRLINMENILNTHMNTQDNILRNMRNLIEGDHTQFDILFTNFQRNMQDFINNRLKENERQIIKRFIESQPEKPKNVIIDYGRNLRLEYENFNIQERIIGSSQIQSLRNNVIINDFLNNVENNLNIQKQITSGTENDVMTDLRIHSSITSEELGSAIYEPRGSGSLTYETKSNSKESVEIIQKIQRSPSQISLVSDINYSDSDDDLYDTEIDKGKRKKYLVDR</sequence>
<keyword evidence="2" id="KW-1185">Reference proteome</keyword>
<dbReference type="EMBL" id="CAJVPM010000154">
    <property type="protein sequence ID" value="CAG8436986.1"/>
    <property type="molecule type" value="Genomic_DNA"/>
</dbReference>
<accession>A0ACA9JUR4</accession>